<proteinExistence type="predicted"/>
<evidence type="ECO:0000313" key="1">
    <source>
        <dbReference type="EMBL" id="KAH7903048.1"/>
    </source>
</evidence>
<accession>A0ACB7ZQK2</accession>
<organism evidence="1 2">
    <name type="scientific">Hygrophoropsis aurantiaca</name>
    <dbReference type="NCBI Taxonomy" id="72124"/>
    <lineage>
        <taxon>Eukaryota</taxon>
        <taxon>Fungi</taxon>
        <taxon>Dikarya</taxon>
        <taxon>Basidiomycota</taxon>
        <taxon>Agaricomycotina</taxon>
        <taxon>Agaricomycetes</taxon>
        <taxon>Agaricomycetidae</taxon>
        <taxon>Boletales</taxon>
        <taxon>Coniophorineae</taxon>
        <taxon>Hygrophoropsidaceae</taxon>
        <taxon>Hygrophoropsis</taxon>
    </lineage>
</organism>
<evidence type="ECO:0000313" key="2">
    <source>
        <dbReference type="Proteomes" id="UP000790377"/>
    </source>
</evidence>
<gene>
    <name evidence="1" type="ORF">BJ138DRAFT_1120796</name>
</gene>
<reference evidence="1" key="1">
    <citation type="journal article" date="2021" name="New Phytol.">
        <title>Evolutionary innovations through gain and loss of genes in the ectomycorrhizal Boletales.</title>
        <authorList>
            <person name="Wu G."/>
            <person name="Miyauchi S."/>
            <person name="Morin E."/>
            <person name="Kuo A."/>
            <person name="Drula E."/>
            <person name="Varga T."/>
            <person name="Kohler A."/>
            <person name="Feng B."/>
            <person name="Cao Y."/>
            <person name="Lipzen A."/>
            <person name="Daum C."/>
            <person name="Hundley H."/>
            <person name="Pangilinan J."/>
            <person name="Johnson J."/>
            <person name="Barry K."/>
            <person name="LaButti K."/>
            <person name="Ng V."/>
            <person name="Ahrendt S."/>
            <person name="Min B."/>
            <person name="Choi I.G."/>
            <person name="Park H."/>
            <person name="Plett J.M."/>
            <person name="Magnuson J."/>
            <person name="Spatafora J.W."/>
            <person name="Nagy L.G."/>
            <person name="Henrissat B."/>
            <person name="Grigoriev I.V."/>
            <person name="Yang Z.L."/>
            <person name="Xu J."/>
            <person name="Martin F.M."/>
        </authorList>
    </citation>
    <scope>NUCLEOTIDE SEQUENCE</scope>
    <source>
        <strain evidence="1">ATCC 28755</strain>
    </source>
</reference>
<comment type="caution">
    <text evidence="1">The sequence shown here is derived from an EMBL/GenBank/DDBJ whole genome shotgun (WGS) entry which is preliminary data.</text>
</comment>
<name>A0ACB7ZQK2_9AGAM</name>
<sequence length="239" mass="26718">MGMVKKIIAQEPPKVKIFIDMKDVNKLSRRTKDTDGAENNDSDDGDAITSGSECDDLLSEMEMDLARKRMEIEKRWRNECDDGFTYIFKDGTTLPLSIYMIKEWCRAWRKRPKGAVVPDIETPPNTDMFDPKKCHALHPSRRSTMMTPTSTPTPPPAGDNSNDLRDLTSVLMLQVVKDLMAAKGNPSESNPVPPSTPVASHTTGASQDRLRYLCKDSGEWLPVPRGYVVTEEGLDADDD</sequence>
<keyword evidence="2" id="KW-1185">Reference proteome</keyword>
<protein>
    <submittedName>
        <fullName evidence="1">Uncharacterized protein</fullName>
    </submittedName>
</protein>
<dbReference type="Proteomes" id="UP000790377">
    <property type="component" value="Unassembled WGS sequence"/>
</dbReference>
<dbReference type="EMBL" id="MU269272">
    <property type="protein sequence ID" value="KAH7903048.1"/>
    <property type="molecule type" value="Genomic_DNA"/>
</dbReference>